<proteinExistence type="predicted"/>
<sequence>MLIRLPAALDAQLQRDQGLSHFEYAVLSLLSERDDRTMQLSEIAQLSTSSLSRLSHVVGRLEQRGWLTRSRLPGPGRRTAATLTDAGHAKVVEAAPGHVATVRDLLVDRLSEDELDTLGRVAARVLAAADPDGRWPA</sequence>
<reference evidence="2 3" key="1">
    <citation type="submission" date="2019-12" db="EMBL/GenBank/DDBJ databases">
        <authorList>
            <person name="Kun Z."/>
        </authorList>
    </citation>
    <scope>NUCLEOTIDE SEQUENCE [LARGE SCALE GENOMIC DNA]</scope>
    <source>
        <strain evidence="2 3">YIM 123512</strain>
    </source>
</reference>
<comment type="caution">
    <text evidence="2">The sequence shown here is derived from an EMBL/GenBank/DDBJ whole genome shotgun (WGS) entry which is preliminary data.</text>
</comment>
<dbReference type="GO" id="GO:0003700">
    <property type="term" value="F:DNA-binding transcription factor activity"/>
    <property type="evidence" value="ECO:0007669"/>
    <property type="project" value="InterPro"/>
</dbReference>
<dbReference type="InterPro" id="IPR036390">
    <property type="entry name" value="WH_DNA-bd_sf"/>
</dbReference>
<dbReference type="AlphaFoldDB" id="A0A6L7EWZ5"/>
<dbReference type="SMART" id="SM00347">
    <property type="entry name" value="HTH_MARR"/>
    <property type="match status" value="1"/>
</dbReference>
<dbReference type="Proteomes" id="UP000473325">
    <property type="component" value="Unassembled WGS sequence"/>
</dbReference>
<evidence type="ECO:0000259" key="1">
    <source>
        <dbReference type="PROSITE" id="PS50995"/>
    </source>
</evidence>
<keyword evidence="3" id="KW-1185">Reference proteome</keyword>
<accession>A0A6L7EWZ5</accession>
<evidence type="ECO:0000313" key="2">
    <source>
        <dbReference type="EMBL" id="MXG91300.1"/>
    </source>
</evidence>
<dbReference type="PANTHER" id="PTHR33164">
    <property type="entry name" value="TRANSCRIPTIONAL REGULATOR, MARR FAMILY"/>
    <property type="match status" value="1"/>
</dbReference>
<dbReference type="PANTHER" id="PTHR33164:SF99">
    <property type="entry name" value="MARR FAMILY REGULATORY PROTEIN"/>
    <property type="match status" value="1"/>
</dbReference>
<dbReference type="SUPFAM" id="SSF46785">
    <property type="entry name" value="Winged helix' DNA-binding domain"/>
    <property type="match status" value="1"/>
</dbReference>
<dbReference type="PROSITE" id="PS50995">
    <property type="entry name" value="HTH_MARR_2"/>
    <property type="match status" value="1"/>
</dbReference>
<dbReference type="Pfam" id="PF01047">
    <property type="entry name" value="MarR"/>
    <property type="match status" value="1"/>
</dbReference>
<dbReference type="InterPro" id="IPR036388">
    <property type="entry name" value="WH-like_DNA-bd_sf"/>
</dbReference>
<gene>
    <name evidence="2" type="ORF">GRQ65_17265</name>
</gene>
<name>A0A6L7EWZ5_9ACTN</name>
<dbReference type="GO" id="GO:0006950">
    <property type="term" value="P:response to stress"/>
    <property type="evidence" value="ECO:0007669"/>
    <property type="project" value="TreeGrafter"/>
</dbReference>
<dbReference type="Gene3D" id="1.10.10.10">
    <property type="entry name" value="Winged helix-like DNA-binding domain superfamily/Winged helix DNA-binding domain"/>
    <property type="match status" value="1"/>
</dbReference>
<dbReference type="InterPro" id="IPR039422">
    <property type="entry name" value="MarR/SlyA-like"/>
</dbReference>
<dbReference type="EMBL" id="WUEK01000011">
    <property type="protein sequence ID" value="MXG91300.1"/>
    <property type="molecule type" value="Genomic_DNA"/>
</dbReference>
<organism evidence="2 3">
    <name type="scientific">Nocardioides flavescens</name>
    <dbReference type="NCBI Taxonomy" id="2691959"/>
    <lineage>
        <taxon>Bacteria</taxon>
        <taxon>Bacillati</taxon>
        <taxon>Actinomycetota</taxon>
        <taxon>Actinomycetes</taxon>
        <taxon>Propionibacteriales</taxon>
        <taxon>Nocardioidaceae</taxon>
        <taxon>Nocardioides</taxon>
    </lineage>
</organism>
<protein>
    <submittedName>
        <fullName evidence="2">MarR family transcriptional regulator</fullName>
    </submittedName>
</protein>
<dbReference type="InterPro" id="IPR000835">
    <property type="entry name" value="HTH_MarR-typ"/>
</dbReference>
<evidence type="ECO:0000313" key="3">
    <source>
        <dbReference type="Proteomes" id="UP000473325"/>
    </source>
</evidence>
<feature type="domain" description="HTH marR-type" evidence="1">
    <location>
        <begin position="1"/>
        <end position="127"/>
    </location>
</feature>